<comment type="similarity">
    <text evidence="2 7">Belongs to the purine-cytosine permease (2.A.39) family.</text>
</comment>
<evidence type="ECO:0000256" key="8">
    <source>
        <dbReference type="SAM" id="MobiDB-lite"/>
    </source>
</evidence>
<evidence type="ECO:0000256" key="3">
    <source>
        <dbReference type="ARBA" id="ARBA00022448"/>
    </source>
</evidence>
<comment type="subcellular location">
    <subcellularLocation>
        <location evidence="1">Membrane</location>
        <topology evidence="1">Multi-pass membrane protein</topology>
    </subcellularLocation>
</comment>
<dbReference type="AlphaFoldDB" id="A0A1H1NNY0"/>
<feature type="transmembrane region" description="Helical" evidence="9">
    <location>
        <begin position="76"/>
        <end position="103"/>
    </location>
</feature>
<accession>A0A1H1NNY0</accession>
<feature type="transmembrane region" description="Helical" evidence="9">
    <location>
        <begin position="309"/>
        <end position="329"/>
    </location>
</feature>
<dbReference type="GO" id="GO:0005886">
    <property type="term" value="C:plasma membrane"/>
    <property type="evidence" value="ECO:0007669"/>
    <property type="project" value="TreeGrafter"/>
</dbReference>
<evidence type="ECO:0000313" key="10">
    <source>
        <dbReference type="EMBL" id="SDS00009.1"/>
    </source>
</evidence>
<keyword evidence="4 9" id="KW-0812">Transmembrane</keyword>
<dbReference type="Pfam" id="PF02133">
    <property type="entry name" value="Transp_cyt_pur"/>
    <property type="match status" value="1"/>
</dbReference>
<keyword evidence="6 7" id="KW-0472">Membrane</keyword>
<name>A0A1H1NNY0_9MICO</name>
<dbReference type="GeneID" id="36298834"/>
<feature type="region of interest" description="Disordered" evidence="8">
    <location>
        <begin position="1"/>
        <end position="25"/>
    </location>
</feature>
<feature type="transmembrane region" description="Helical" evidence="9">
    <location>
        <begin position="454"/>
        <end position="476"/>
    </location>
</feature>
<feature type="transmembrane region" description="Helical" evidence="9">
    <location>
        <begin position="223"/>
        <end position="242"/>
    </location>
</feature>
<evidence type="ECO:0000313" key="11">
    <source>
        <dbReference type="Proteomes" id="UP000182126"/>
    </source>
</evidence>
<feature type="transmembrane region" description="Helical" evidence="9">
    <location>
        <begin position="418"/>
        <end position="442"/>
    </location>
</feature>
<dbReference type="InterPro" id="IPR001248">
    <property type="entry name" value="Pur-cyt_permease"/>
</dbReference>
<evidence type="ECO:0000256" key="9">
    <source>
        <dbReference type="SAM" id="Phobius"/>
    </source>
</evidence>
<gene>
    <name evidence="10" type="ORF">SAMN04489809_0853</name>
</gene>
<evidence type="ECO:0000256" key="4">
    <source>
        <dbReference type="ARBA" id="ARBA00022692"/>
    </source>
</evidence>
<keyword evidence="3 7" id="KW-0813">Transport</keyword>
<sequence>MSDTSATPAPGAVAPGSESDFVDSASTPETRGIELIDDAQRHGRARDLFFVWSAPGVSVLNITVGASMTLVLGLEIWQALLVILASSALALLPGIVAISGPAAGTSGSVVQRAIYGIHGNKIVIAFYGWFISGVFLALNWVAASFIGGELLVRWGFPDPIAASILVAVVVSTITVIVAAYGHALILKAYLAISIGLFVIFALVIGFLAPALDWGFAQPEPLSGLPLWVSVTIAFALMASSPLSFSNSADMARYLPRHTRASGIIGATALGQLFPAVLITAFGVVLGGSIGPDSLANGIEYSLLEKLPVWLAPLFVLGVLVNCISLNGMTTYTASMALQSIGVPIRRIPSAILIGALGCAFTIVLVVASDLISAVNLMLQFLLIISVPTMGVYVADIVLRRNRYCGTDLFDERPGGRFWYTGGFGLPGLVSVVTGGFATAMFLSTTVWTGPLGAALGGLDLSVPVGLLVSVGLYAVLAGRTVRAQIGG</sequence>
<dbReference type="EMBL" id="LT629770">
    <property type="protein sequence ID" value="SDS00009.1"/>
    <property type="molecule type" value="Genomic_DNA"/>
</dbReference>
<evidence type="ECO:0000256" key="7">
    <source>
        <dbReference type="PIRNR" id="PIRNR002744"/>
    </source>
</evidence>
<dbReference type="RefSeq" id="WP_060921130.1">
    <property type="nucleotide sequence ID" value="NZ_LT629770.1"/>
</dbReference>
<feature type="transmembrane region" description="Helical" evidence="9">
    <location>
        <begin position="377"/>
        <end position="398"/>
    </location>
</feature>
<feature type="transmembrane region" description="Helical" evidence="9">
    <location>
        <begin position="49"/>
        <end position="70"/>
    </location>
</feature>
<dbReference type="Gene3D" id="1.10.4160.10">
    <property type="entry name" value="Hydantoin permease"/>
    <property type="match status" value="1"/>
</dbReference>
<dbReference type="PIRSF" id="PIRSF002744">
    <property type="entry name" value="Pur-cyt_permease"/>
    <property type="match status" value="1"/>
</dbReference>
<dbReference type="PANTHER" id="PTHR31806">
    <property type="entry name" value="PURINE-CYTOSINE PERMEASE FCY2-RELATED"/>
    <property type="match status" value="1"/>
</dbReference>
<proteinExistence type="inferred from homology"/>
<feature type="transmembrane region" description="Helical" evidence="9">
    <location>
        <begin position="160"/>
        <end position="181"/>
    </location>
</feature>
<dbReference type="eggNOG" id="COG1457">
    <property type="taxonomic scope" value="Bacteria"/>
</dbReference>
<dbReference type="PANTHER" id="PTHR31806:SF1">
    <property type="entry name" value="PURINE-CYTOSINE PERMEASE FCY2-RELATED"/>
    <property type="match status" value="1"/>
</dbReference>
<feature type="transmembrane region" description="Helical" evidence="9">
    <location>
        <begin position="263"/>
        <end position="289"/>
    </location>
</feature>
<reference evidence="10 11" key="1">
    <citation type="submission" date="2016-10" db="EMBL/GenBank/DDBJ databases">
        <authorList>
            <person name="de Groot N.N."/>
        </authorList>
    </citation>
    <scope>NUCLEOTIDE SEQUENCE [LARGE SCALE GENOMIC DNA]</scope>
    <source>
        <strain evidence="10 11">DSM 15019</strain>
    </source>
</reference>
<feature type="transmembrane region" description="Helical" evidence="9">
    <location>
        <begin position="188"/>
        <end position="211"/>
    </location>
</feature>
<dbReference type="GO" id="GO:0022857">
    <property type="term" value="F:transmembrane transporter activity"/>
    <property type="evidence" value="ECO:0007669"/>
    <property type="project" value="InterPro"/>
</dbReference>
<evidence type="ECO:0000256" key="5">
    <source>
        <dbReference type="ARBA" id="ARBA00022989"/>
    </source>
</evidence>
<protein>
    <submittedName>
        <fullName evidence="10">Purine-cytosine permease</fullName>
    </submittedName>
</protein>
<keyword evidence="5 9" id="KW-1133">Transmembrane helix</keyword>
<dbReference type="InterPro" id="IPR026030">
    <property type="entry name" value="Pur-cyt_permease_Fcy2/21/22"/>
</dbReference>
<feature type="transmembrane region" description="Helical" evidence="9">
    <location>
        <begin position="124"/>
        <end position="148"/>
    </location>
</feature>
<evidence type="ECO:0000256" key="6">
    <source>
        <dbReference type="ARBA" id="ARBA00023136"/>
    </source>
</evidence>
<feature type="transmembrane region" description="Helical" evidence="9">
    <location>
        <begin position="350"/>
        <end position="371"/>
    </location>
</feature>
<dbReference type="Proteomes" id="UP000182126">
    <property type="component" value="Chromosome I"/>
</dbReference>
<evidence type="ECO:0000256" key="1">
    <source>
        <dbReference type="ARBA" id="ARBA00004141"/>
    </source>
</evidence>
<organism evidence="10 11">
    <name type="scientific">Microbacterium paraoxydans</name>
    <dbReference type="NCBI Taxonomy" id="199592"/>
    <lineage>
        <taxon>Bacteria</taxon>
        <taxon>Bacillati</taxon>
        <taxon>Actinomycetota</taxon>
        <taxon>Actinomycetes</taxon>
        <taxon>Micrococcales</taxon>
        <taxon>Microbacteriaceae</taxon>
        <taxon>Microbacterium</taxon>
    </lineage>
</organism>
<evidence type="ECO:0000256" key="2">
    <source>
        <dbReference type="ARBA" id="ARBA00008974"/>
    </source>
</evidence>